<dbReference type="RefSeq" id="WP_055425049.1">
    <property type="nucleotide sequence ID" value="NZ_FCOR01000003.1"/>
</dbReference>
<proteinExistence type="predicted"/>
<organism evidence="1 2">
    <name type="scientific">Apibacter mensalis</name>
    <dbReference type="NCBI Taxonomy" id="1586267"/>
    <lineage>
        <taxon>Bacteria</taxon>
        <taxon>Pseudomonadati</taxon>
        <taxon>Bacteroidota</taxon>
        <taxon>Flavobacteriia</taxon>
        <taxon>Flavobacteriales</taxon>
        <taxon>Weeksellaceae</taxon>
        <taxon>Apibacter</taxon>
    </lineage>
</organism>
<dbReference type="EMBL" id="FCOR01000003">
    <property type="protein sequence ID" value="CVK15829.1"/>
    <property type="molecule type" value="Genomic_DNA"/>
</dbReference>
<dbReference type="PANTHER" id="PTHR34387:SF2">
    <property type="entry name" value="SLR1258 PROTEIN"/>
    <property type="match status" value="1"/>
</dbReference>
<evidence type="ECO:0000313" key="1">
    <source>
        <dbReference type="EMBL" id="CVK15829.1"/>
    </source>
</evidence>
<reference evidence="1 2" key="1">
    <citation type="submission" date="2016-01" db="EMBL/GenBank/DDBJ databases">
        <authorList>
            <person name="McClelland M."/>
            <person name="Jain A."/>
            <person name="Saraogi P."/>
            <person name="Mendelson R."/>
            <person name="Westerman R."/>
            <person name="SanMiguel P."/>
            <person name="Csonka L."/>
        </authorList>
    </citation>
    <scope>NUCLEOTIDE SEQUENCE [LARGE SCALE GENOMIC DNA]</scope>
    <source>
        <strain evidence="1 2">R-53146</strain>
    </source>
</reference>
<protein>
    <recommendedName>
        <fullName evidence="3">SIMPL domain-containing protein</fullName>
    </recommendedName>
</protein>
<sequence length="243" mass="27624">MKNQLIFSTLIASISVVLAACFLGNSYKKRNQSHSIIVKGLGTQDFESDLIVWKANFSKKNLDLKQAYAELDVDRQKVKEYLLSKGFSNKDMVFSSVDISKQYDYRYVDGINQNIFTGYQLDQTITIESKDVLKVEDLSRQITELINNGVELYSRPPLYYYTRLSDLKIKMISDATKDAKRRAEEIAVNAGCKLGKLKNASQGVFQITAQNSSEEDYSWGGVFNVSSKKKTANITIRLEYEIK</sequence>
<dbReference type="STRING" id="1586267.GCA_001418685_00663"/>
<dbReference type="InterPro" id="IPR016907">
    <property type="entry name" value="UCP029033"/>
</dbReference>
<dbReference type="Gene3D" id="3.30.70.2970">
    <property type="entry name" value="Protein of unknown function (DUF541), domain 2"/>
    <property type="match status" value="1"/>
</dbReference>
<keyword evidence="2" id="KW-1185">Reference proteome</keyword>
<dbReference type="Gene3D" id="3.30.110.170">
    <property type="entry name" value="Protein of unknown function (DUF541), domain 1"/>
    <property type="match status" value="1"/>
</dbReference>
<dbReference type="InterPro" id="IPR007497">
    <property type="entry name" value="SIMPL/DUF541"/>
</dbReference>
<name>A0A0X8XXL3_9FLAO</name>
<dbReference type="Pfam" id="PF04402">
    <property type="entry name" value="SIMPL"/>
    <property type="match status" value="1"/>
</dbReference>
<dbReference type="AlphaFoldDB" id="A0A0X8XXL3"/>
<dbReference type="OrthoDB" id="9785289at2"/>
<evidence type="ECO:0008006" key="3">
    <source>
        <dbReference type="Google" id="ProtNLM"/>
    </source>
</evidence>
<dbReference type="Proteomes" id="UP000182761">
    <property type="component" value="Unassembled WGS sequence"/>
</dbReference>
<gene>
    <name evidence="1" type="ORF">Ga0061079_103140</name>
</gene>
<dbReference type="PROSITE" id="PS51257">
    <property type="entry name" value="PROKAR_LIPOPROTEIN"/>
    <property type="match status" value="1"/>
</dbReference>
<evidence type="ECO:0000313" key="2">
    <source>
        <dbReference type="Proteomes" id="UP000182761"/>
    </source>
</evidence>
<dbReference type="PIRSF" id="PIRSF029033">
    <property type="entry name" value="UCP029033"/>
    <property type="match status" value="1"/>
</dbReference>
<dbReference type="GO" id="GO:0006974">
    <property type="term" value="P:DNA damage response"/>
    <property type="evidence" value="ECO:0007669"/>
    <property type="project" value="TreeGrafter"/>
</dbReference>
<accession>A0A0X8XXL3</accession>
<dbReference type="PANTHER" id="PTHR34387">
    <property type="entry name" value="SLR1258 PROTEIN"/>
    <property type="match status" value="1"/>
</dbReference>
<dbReference type="InterPro" id="IPR052022">
    <property type="entry name" value="26kDa_periplasmic_antigen"/>
</dbReference>